<organism evidence="4 5">
    <name type="scientific">Apatococcus lobatus</name>
    <dbReference type="NCBI Taxonomy" id="904363"/>
    <lineage>
        <taxon>Eukaryota</taxon>
        <taxon>Viridiplantae</taxon>
        <taxon>Chlorophyta</taxon>
        <taxon>core chlorophytes</taxon>
        <taxon>Trebouxiophyceae</taxon>
        <taxon>Chlorellales</taxon>
        <taxon>Chlorellaceae</taxon>
        <taxon>Apatococcus</taxon>
    </lineage>
</organism>
<keyword evidence="3" id="KW-0472">Membrane</keyword>
<evidence type="ECO:0000256" key="3">
    <source>
        <dbReference type="SAM" id="Phobius"/>
    </source>
</evidence>
<accession>A0AAW1S250</accession>
<evidence type="ECO:0000256" key="2">
    <source>
        <dbReference type="ARBA" id="ARBA00022679"/>
    </source>
</evidence>
<evidence type="ECO:0000313" key="5">
    <source>
        <dbReference type="Proteomes" id="UP001438707"/>
    </source>
</evidence>
<keyword evidence="3" id="KW-1133">Transmembrane helix</keyword>
<proteinExistence type="predicted"/>
<dbReference type="GO" id="GO:0008194">
    <property type="term" value="F:UDP-glycosyltransferase activity"/>
    <property type="evidence" value="ECO:0007669"/>
    <property type="project" value="InterPro"/>
</dbReference>
<name>A0AAW1S250_9CHLO</name>
<gene>
    <name evidence="4" type="ORF">WJX74_006518</name>
</gene>
<dbReference type="Pfam" id="PF00201">
    <property type="entry name" value="UDPGT"/>
    <property type="match status" value="1"/>
</dbReference>
<dbReference type="SUPFAM" id="SSF53756">
    <property type="entry name" value="UDP-Glycosyltransferase/glycogen phosphorylase"/>
    <property type="match status" value="1"/>
</dbReference>
<keyword evidence="5" id="KW-1185">Reference proteome</keyword>
<feature type="transmembrane region" description="Helical" evidence="3">
    <location>
        <begin position="456"/>
        <end position="479"/>
    </location>
</feature>
<keyword evidence="1" id="KW-0328">Glycosyltransferase</keyword>
<dbReference type="EMBL" id="JALJOS010000004">
    <property type="protein sequence ID" value="KAK9840269.1"/>
    <property type="molecule type" value="Genomic_DNA"/>
</dbReference>
<dbReference type="PANTHER" id="PTHR48043:SF145">
    <property type="entry name" value="FI06409P-RELATED"/>
    <property type="match status" value="1"/>
</dbReference>
<dbReference type="CDD" id="cd03784">
    <property type="entry name" value="GT1_Gtf-like"/>
    <property type="match status" value="1"/>
</dbReference>
<dbReference type="PANTHER" id="PTHR48043">
    <property type="entry name" value="EG:EG0003.4 PROTEIN-RELATED"/>
    <property type="match status" value="1"/>
</dbReference>
<dbReference type="Proteomes" id="UP001438707">
    <property type="component" value="Unassembled WGS sequence"/>
</dbReference>
<dbReference type="InterPro" id="IPR050271">
    <property type="entry name" value="UDP-glycosyltransferase"/>
</dbReference>
<protein>
    <submittedName>
        <fullName evidence="4">Uncharacterized protein</fullName>
    </submittedName>
</protein>
<sequence>MNVLRVGQELGQRGYRFVWLISDSQPSSRTLAETRRFDNLEVIEYKAPQDEKFTQGGLSRDPMESIKTLVADQQRAARGLFNDKAALQKLKDLGVELLLKDGAFAPASLLADLLEVPSVDVVPIPVLLPWFSARYSIPQPVAYLPSLGAPFTPNMTLLQRVINLLASWAYQLLVMRPMGAALGDLAAELNMTFPESRTAAGVSPTAAIIAVTDWAFEFPFPIPPKLHMVGPVLASNAKPLPQELSFFLSSGMSNGNKAVYVSMGTLTAMFEPELRSMALGLSALPNPVLWKLPSSDLPGNLSLTDLPLGPNIRTVDWASQNDILGHPSVGAFVTQGGINSMHEAIFHAVPVVVTGLTADQPMNALKAEHFGFGISLDPARLDPVDKKPIESTIRRILTAPTFKANAIKLQKRMHWTRHPAEKAADIVEKVLLTEGEEHLQTGQHTLRWWQNSLIDVYGVLALMSVAALAMLCLAGCFIWRVMRRLGPRTVHFKQQ</sequence>
<keyword evidence="2" id="KW-0808">Transferase</keyword>
<evidence type="ECO:0000256" key="1">
    <source>
        <dbReference type="ARBA" id="ARBA00022676"/>
    </source>
</evidence>
<keyword evidence="3" id="KW-0812">Transmembrane</keyword>
<reference evidence="4 5" key="1">
    <citation type="journal article" date="2024" name="Nat. Commun.">
        <title>Phylogenomics reveals the evolutionary origins of lichenization in chlorophyte algae.</title>
        <authorList>
            <person name="Puginier C."/>
            <person name="Libourel C."/>
            <person name="Otte J."/>
            <person name="Skaloud P."/>
            <person name="Haon M."/>
            <person name="Grisel S."/>
            <person name="Petersen M."/>
            <person name="Berrin J.G."/>
            <person name="Delaux P.M."/>
            <person name="Dal Grande F."/>
            <person name="Keller J."/>
        </authorList>
    </citation>
    <scope>NUCLEOTIDE SEQUENCE [LARGE SCALE GENOMIC DNA]</scope>
    <source>
        <strain evidence="4 5">SAG 2145</strain>
    </source>
</reference>
<comment type="caution">
    <text evidence="4">The sequence shown here is derived from an EMBL/GenBank/DDBJ whole genome shotgun (WGS) entry which is preliminary data.</text>
</comment>
<dbReference type="InterPro" id="IPR002213">
    <property type="entry name" value="UDP_glucos_trans"/>
</dbReference>
<evidence type="ECO:0000313" key="4">
    <source>
        <dbReference type="EMBL" id="KAK9840269.1"/>
    </source>
</evidence>
<dbReference type="AlphaFoldDB" id="A0AAW1S250"/>
<dbReference type="Gene3D" id="3.40.50.2000">
    <property type="entry name" value="Glycogen Phosphorylase B"/>
    <property type="match status" value="2"/>
</dbReference>